<protein>
    <recommendedName>
        <fullName evidence="3">UBX domain-containing protein</fullName>
    </recommendedName>
</protein>
<dbReference type="AlphaFoldDB" id="A0A9P3GGR9"/>
<organism evidence="4 5">
    <name type="scientific">Phanerochaete sordida</name>
    <dbReference type="NCBI Taxonomy" id="48140"/>
    <lineage>
        <taxon>Eukaryota</taxon>
        <taxon>Fungi</taxon>
        <taxon>Dikarya</taxon>
        <taxon>Basidiomycota</taxon>
        <taxon>Agaricomycotina</taxon>
        <taxon>Agaricomycetes</taxon>
        <taxon>Polyporales</taxon>
        <taxon>Phanerochaetaceae</taxon>
        <taxon>Phanerochaete</taxon>
    </lineage>
</organism>
<evidence type="ECO:0000313" key="4">
    <source>
        <dbReference type="EMBL" id="GJE94004.1"/>
    </source>
</evidence>
<accession>A0A9P3GGR9</accession>
<comment type="caution">
    <text evidence="4">The sequence shown here is derived from an EMBL/GenBank/DDBJ whole genome shotgun (WGS) entry which is preliminary data.</text>
</comment>
<dbReference type="GO" id="GO:0005783">
    <property type="term" value="C:endoplasmic reticulum"/>
    <property type="evidence" value="ECO:0007669"/>
    <property type="project" value="TreeGrafter"/>
</dbReference>
<feature type="compositionally biased region" description="Basic and acidic residues" evidence="2">
    <location>
        <begin position="602"/>
        <end position="614"/>
    </location>
</feature>
<sequence length="632" mass="69629">MDYDALSLSQKEAVAQLQALTDGGDAEVAIGVLDSVQWDVQRAANLMFEANPSAPLSISRNFETPPPRASSSTPAPAESFEVDDSEQAGLLGGRAPGRQFDRVTPTSNAVALFIIRPLRILIAIIAVPYTLLRAILRALRIPIPLPAVPPSFSITHMGLGISSAGLSHRPTPSKDPKVAAERWIQSLEEETGCVSFSRAQAGEGEASGIASGSSSVLNRRTSDDANTRFLPDFFIGSYEAFARACASDSAPKIGCVILVSEEHDDVATFKRTTLTDPELVRLMHDNDFLVWGGDIRDRDAWSAAQKLQATTYPFVAFIALQARRGSSSNSQSPVLTILSRHQGPSIPAATAPTSARTLITHLQEQLLPRVTPYLTRVRAQTLDKETARLVAERERERDRALRAEQDRAFEESARRDVERIERRRAEQRQAEEDARRQAEAEEQAQAQARREEEERAAWAETRMAWRRYGRRMLLPREPRPGESGRGKTVRVGVRMPDGRRAVRFFGEADSLTAVYAFVDTLFIPDDAAHAPARDPAEPPVGAAPGEQGLLHAMEQAGKKNGEWFGFRLAMAYPRKEIHWEPGKRVGDVEGLSGGQLLVELYEDPKRRSSSDSRRSSNGKTGNDSDEYETESD</sequence>
<dbReference type="PROSITE" id="PS50033">
    <property type="entry name" value="UBX"/>
    <property type="match status" value="1"/>
</dbReference>
<dbReference type="SUPFAM" id="SSF54236">
    <property type="entry name" value="Ubiquitin-like"/>
    <property type="match status" value="1"/>
</dbReference>
<dbReference type="Pfam" id="PF00789">
    <property type="entry name" value="UBX"/>
    <property type="match status" value="1"/>
</dbReference>
<dbReference type="Gene3D" id="3.40.30.10">
    <property type="entry name" value="Glutaredoxin"/>
    <property type="match status" value="1"/>
</dbReference>
<name>A0A9P3GGR9_9APHY</name>
<gene>
    <name evidence="4" type="ORF">PsYK624_101720</name>
</gene>
<evidence type="ECO:0000256" key="1">
    <source>
        <dbReference type="ARBA" id="ARBA00023054"/>
    </source>
</evidence>
<dbReference type="SMART" id="SM00594">
    <property type="entry name" value="UAS"/>
    <property type="match status" value="1"/>
</dbReference>
<proteinExistence type="predicted"/>
<feature type="domain" description="UBX" evidence="3">
    <location>
        <begin position="484"/>
        <end position="575"/>
    </location>
</feature>
<dbReference type="Gene3D" id="3.10.20.90">
    <property type="entry name" value="Phosphatidylinositol 3-kinase Catalytic Subunit, Chain A, domain 1"/>
    <property type="match status" value="1"/>
</dbReference>
<dbReference type="GO" id="GO:0043130">
    <property type="term" value="F:ubiquitin binding"/>
    <property type="evidence" value="ECO:0007669"/>
    <property type="project" value="TreeGrafter"/>
</dbReference>
<dbReference type="PANTHER" id="PTHR23322:SF1">
    <property type="entry name" value="FAS-ASSOCIATED FACTOR 2"/>
    <property type="match status" value="1"/>
</dbReference>
<dbReference type="InterPro" id="IPR050730">
    <property type="entry name" value="UBX_domain-protein"/>
</dbReference>
<dbReference type="Gene3D" id="1.10.8.10">
    <property type="entry name" value="DNA helicase RuvA subunit, C-terminal domain"/>
    <property type="match status" value="1"/>
</dbReference>
<keyword evidence="1" id="KW-0175">Coiled coil</keyword>
<keyword evidence="5" id="KW-1185">Reference proteome</keyword>
<dbReference type="EMBL" id="BPQB01000036">
    <property type="protein sequence ID" value="GJE94004.1"/>
    <property type="molecule type" value="Genomic_DNA"/>
</dbReference>
<dbReference type="PANTHER" id="PTHR23322">
    <property type="entry name" value="FAS-ASSOCIATED PROTEIN"/>
    <property type="match status" value="1"/>
</dbReference>
<feature type="region of interest" description="Disordered" evidence="2">
    <location>
        <begin position="391"/>
        <end position="451"/>
    </location>
</feature>
<feature type="compositionally biased region" description="Basic and acidic residues" evidence="2">
    <location>
        <begin position="391"/>
        <end position="439"/>
    </location>
</feature>
<dbReference type="OrthoDB" id="1026733at2759"/>
<feature type="region of interest" description="Disordered" evidence="2">
    <location>
        <begin position="57"/>
        <end position="84"/>
    </location>
</feature>
<dbReference type="Pfam" id="PF14555">
    <property type="entry name" value="UBA_4"/>
    <property type="match status" value="1"/>
</dbReference>
<dbReference type="InterPro" id="IPR029071">
    <property type="entry name" value="Ubiquitin-like_domsf"/>
</dbReference>
<dbReference type="Proteomes" id="UP000703269">
    <property type="component" value="Unassembled WGS sequence"/>
</dbReference>
<reference evidence="4 5" key="1">
    <citation type="submission" date="2021-08" db="EMBL/GenBank/DDBJ databases">
        <title>Draft Genome Sequence of Phanerochaete sordida strain YK-624.</title>
        <authorList>
            <person name="Mori T."/>
            <person name="Dohra H."/>
            <person name="Suzuki T."/>
            <person name="Kawagishi H."/>
            <person name="Hirai H."/>
        </authorList>
    </citation>
    <scope>NUCLEOTIDE SEQUENCE [LARGE SCALE GENOMIC DNA]</scope>
    <source>
        <strain evidence="4 5">YK-624</strain>
    </source>
</reference>
<dbReference type="GO" id="GO:0036503">
    <property type="term" value="P:ERAD pathway"/>
    <property type="evidence" value="ECO:0007669"/>
    <property type="project" value="TreeGrafter"/>
</dbReference>
<evidence type="ECO:0000313" key="5">
    <source>
        <dbReference type="Proteomes" id="UP000703269"/>
    </source>
</evidence>
<dbReference type="InterPro" id="IPR001012">
    <property type="entry name" value="UBX_dom"/>
</dbReference>
<dbReference type="InterPro" id="IPR006577">
    <property type="entry name" value="UAS"/>
</dbReference>
<feature type="region of interest" description="Disordered" evidence="2">
    <location>
        <begin position="599"/>
        <end position="632"/>
    </location>
</feature>
<feature type="compositionally biased region" description="Acidic residues" evidence="2">
    <location>
        <begin position="623"/>
        <end position="632"/>
    </location>
</feature>
<evidence type="ECO:0000256" key="2">
    <source>
        <dbReference type="SAM" id="MobiDB-lite"/>
    </source>
</evidence>
<feature type="compositionally biased region" description="Low complexity" evidence="2">
    <location>
        <begin position="69"/>
        <end position="79"/>
    </location>
</feature>
<evidence type="ECO:0000259" key="3">
    <source>
        <dbReference type="PROSITE" id="PS50033"/>
    </source>
</evidence>